<dbReference type="GO" id="GO:0042602">
    <property type="term" value="F:riboflavin reductase (NADPH) activity"/>
    <property type="evidence" value="ECO:0007669"/>
    <property type="project" value="TreeGrafter"/>
</dbReference>
<gene>
    <name evidence="3" type="ORF">GQ43DRAFT_424123</name>
</gene>
<dbReference type="PANTHER" id="PTHR43355">
    <property type="entry name" value="FLAVIN REDUCTASE (NADPH)"/>
    <property type="match status" value="1"/>
</dbReference>
<dbReference type="InterPro" id="IPR036291">
    <property type="entry name" value="NAD(P)-bd_dom_sf"/>
</dbReference>
<sequence>MSIPTKRTIAFFGATGGCAAATLAAALRGEHTCIALARNPQKLTMLLTSAPHSIPKSVLTTQLTIVKGDIRNLGDVAKVLVKPESVGKGVEEVVDTIISGIGSYPEFQFSLHPFTLKDPGICEDGMKTVLEALSSLQDSSERGVFKEMDGKRPLVVAISSTGTNARTRDVPLLLTPLYHWLGAVPHADKRAMESLLFNSSICSFVIIRPSLLIDGAALGVDKVRAGWEEEEKGPAVGWTISRRDVGGWIYEEVVKREGGGGWRGKCISLTY</sequence>
<protein>
    <recommendedName>
        <fullName evidence="2">NAD(P)-binding domain-containing protein</fullName>
    </recommendedName>
</protein>
<feature type="domain" description="NAD(P)-binding" evidence="2">
    <location>
        <begin position="13"/>
        <end position="251"/>
    </location>
</feature>
<dbReference type="Gene3D" id="3.40.50.720">
    <property type="entry name" value="NAD(P)-binding Rossmann-like Domain"/>
    <property type="match status" value="1"/>
</dbReference>
<keyword evidence="4" id="KW-1185">Reference proteome</keyword>
<dbReference type="PANTHER" id="PTHR43355:SF2">
    <property type="entry name" value="FLAVIN REDUCTASE (NADPH)"/>
    <property type="match status" value="1"/>
</dbReference>
<accession>A0A9P4JI62</accession>
<dbReference type="InterPro" id="IPR051606">
    <property type="entry name" value="Polyketide_Oxido-like"/>
</dbReference>
<dbReference type="GO" id="GO:0004074">
    <property type="term" value="F:biliverdin reductase [NAD(P)H] activity"/>
    <property type="evidence" value="ECO:0007669"/>
    <property type="project" value="TreeGrafter"/>
</dbReference>
<organism evidence="3 4">
    <name type="scientific">Delitschia confertaspora ATCC 74209</name>
    <dbReference type="NCBI Taxonomy" id="1513339"/>
    <lineage>
        <taxon>Eukaryota</taxon>
        <taxon>Fungi</taxon>
        <taxon>Dikarya</taxon>
        <taxon>Ascomycota</taxon>
        <taxon>Pezizomycotina</taxon>
        <taxon>Dothideomycetes</taxon>
        <taxon>Pleosporomycetidae</taxon>
        <taxon>Pleosporales</taxon>
        <taxon>Delitschiaceae</taxon>
        <taxon>Delitschia</taxon>
    </lineage>
</organism>
<evidence type="ECO:0000313" key="4">
    <source>
        <dbReference type="Proteomes" id="UP000799536"/>
    </source>
</evidence>
<evidence type="ECO:0000313" key="3">
    <source>
        <dbReference type="EMBL" id="KAF2197659.1"/>
    </source>
</evidence>
<dbReference type="AlphaFoldDB" id="A0A9P4JI62"/>
<proteinExistence type="inferred from homology"/>
<dbReference type="SUPFAM" id="SSF51735">
    <property type="entry name" value="NAD(P)-binding Rossmann-fold domains"/>
    <property type="match status" value="1"/>
</dbReference>
<dbReference type="PROSITE" id="PS51257">
    <property type="entry name" value="PROKAR_LIPOPROTEIN"/>
    <property type="match status" value="1"/>
</dbReference>
<dbReference type="OrthoDB" id="63935at2759"/>
<dbReference type="Pfam" id="PF13460">
    <property type="entry name" value="NAD_binding_10"/>
    <property type="match status" value="1"/>
</dbReference>
<dbReference type="Proteomes" id="UP000799536">
    <property type="component" value="Unassembled WGS sequence"/>
</dbReference>
<name>A0A9P4JI62_9PLEO</name>
<evidence type="ECO:0000256" key="1">
    <source>
        <dbReference type="ARBA" id="ARBA00038376"/>
    </source>
</evidence>
<dbReference type="EMBL" id="ML994211">
    <property type="protein sequence ID" value="KAF2197659.1"/>
    <property type="molecule type" value="Genomic_DNA"/>
</dbReference>
<comment type="similarity">
    <text evidence="1">Belongs to the avfA family.</text>
</comment>
<comment type="caution">
    <text evidence="3">The sequence shown here is derived from an EMBL/GenBank/DDBJ whole genome shotgun (WGS) entry which is preliminary data.</text>
</comment>
<dbReference type="InterPro" id="IPR016040">
    <property type="entry name" value="NAD(P)-bd_dom"/>
</dbReference>
<evidence type="ECO:0000259" key="2">
    <source>
        <dbReference type="Pfam" id="PF13460"/>
    </source>
</evidence>
<reference evidence="3" key="1">
    <citation type="journal article" date="2020" name="Stud. Mycol.">
        <title>101 Dothideomycetes genomes: a test case for predicting lifestyles and emergence of pathogens.</title>
        <authorList>
            <person name="Haridas S."/>
            <person name="Albert R."/>
            <person name="Binder M."/>
            <person name="Bloem J."/>
            <person name="Labutti K."/>
            <person name="Salamov A."/>
            <person name="Andreopoulos B."/>
            <person name="Baker S."/>
            <person name="Barry K."/>
            <person name="Bills G."/>
            <person name="Bluhm B."/>
            <person name="Cannon C."/>
            <person name="Castanera R."/>
            <person name="Culley D."/>
            <person name="Daum C."/>
            <person name="Ezra D."/>
            <person name="Gonzalez J."/>
            <person name="Henrissat B."/>
            <person name="Kuo A."/>
            <person name="Liang C."/>
            <person name="Lipzen A."/>
            <person name="Lutzoni F."/>
            <person name="Magnuson J."/>
            <person name="Mondo S."/>
            <person name="Nolan M."/>
            <person name="Ohm R."/>
            <person name="Pangilinan J."/>
            <person name="Park H.-J."/>
            <person name="Ramirez L."/>
            <person name="Alfaro M."/>
            <person name="Sun H."/>
            <person name="Tritt A."/>
            <person name="Yoshinaga Y."/>
            <person name="Zwiers L.-H."/>
            <person name="Turgeon B."/>
            <person name="Goodwin S."/>
            <person name="Spatafora J."/>
            <person name="Crous P."/>
            <person name="Grigoriev I."/>
        </authorList>
    </citation>
    <scope>NUCLEOTIDE SEQUENCE</scope>
    <source>
        <strain evidence="3">ATCC 74209</strain>
    </source>
</reference>